<dbReference type="PANTHER" id="PTHR22600">
    <property type="entry name" value="BETA-HEXOSAMINIDASE"/>
    <property type="match status" value="1"/>
</dbReference>
<comment type="similarity">
    <text evidence="4">Belongs to the glycosyl hydrolase 20 family.</text>
</comment>
<keyword evidence="2" id="KW-0325">Glycoprotein</keyword>
<evidence type="ECO:0000259" key="8">
    <source>
        <dbReference type="Pfam" id="PF14845"/>
    </source>
</evidence>
<dbReference type="EC" id="3.2.1.52" evidence="4"/>
<keyword evidence="1 4" id="KW-0378">Hydrolase</keyword>
<dbReference type="PIRSF" id="PIRSF001093">
    <property type="entry name" value="B-hxosamndse_ab_euk"/>
    <property type="match status" value="1"/>
</dbReference>
<name>A0A8J2PCC7_9HEXA</name>
<feature type="active site" description="Proton donor" evidence="5">
    <location>
        <position position="348"/>
    </location>
</feature>
<dbReference type="GO" id="GO:0005975">
    <property type="term" value="P:carbohydrate metabolic process"/>
    <property type="evidence" value="ECO:0007669"/>
    <property type="project" value="InterPro"/>
</dbReference>
<dbReference type="EMBL" id="CAJVCH010253033">
    <property type="protein sequence ID" value="CAG7733652.1"/>
    <property type="molecule type" value="Genomic_DNA"/>
</dbReference>
<dbReference type="GO" id="GO:0006689">
    <property type="term" value="P:ganglioside catabolic process"/>
    <property type="evidence" value="ECO:0007669"/>
    <property type="project" value="TreeGrafter"/>
</dbReference>
<feature type="signal peptide" evidence="6">
    <location>
        <begin position="1"/>
        <end position="19"/>
    </location>
</feature>
<evidence type="ECO:0000256" key="2">
    <source>
        <dbReference type="ARBA" id="ARBA00023180"/>
    </source>
</evidence>
<dbReference type="PANTHER" id="PTHR22600:SF21">
    <property type="entry name" value="BETA-HEXOSAMINIDASE A"/>
    <property type="match status" value="1"/>
</dbReference>
<evidence type="ECO:0000313" key="9">
    <source>
        <dbReference type="EMBL" id="CAG7733652.1"/>
    </source>
</evidence>
<dbReference type="AlphaFoldDB" id="A0A8J2PCC7"/>
<dbReference type="InterPro" id="IPR025705">
    <property type="entry name" value="Beta_hexosaminidase_sua/sub"/>
</dbReference>
<dbReference type="GO" id="GO:0005764">
    <property type="term" value="C:lysosome"/>
    <property type="evidence" value="ECO:0007669"/>
    <property type="project" value="TreeGrafter"/>
</dbReference>
<keyword evidence="10" id="KW-1185">Reference proteome</keyword>
<keyword evidence="6" id="KW-0732">Signal</keyword>
<dbReference type="Pfam" id="PF14845">
    <property type="entry name" value="Glycohydro_20b2"/>
    <property type="match status" value="1"/>
</dbReference>
<accession>A0A8J2PCC7</accession>
<dbReference type="InterPro" id="IPR029019">
    <property type="entry name" value="HEX_eukaryotic_N"/>
</dbReference>
<dbReference type="InterPro" id="IPR015883">
    <property type="entry name" value="Glyco_hydro_20_cat"/>
</dbReference>
<evidence type="ECO:0000256" key="3">
    <source>
        <dbReference type="ARBA" id="ARBA00023295"/>
    </source>
</evidence>
<dbReference type="OrthoDB" id="428480at2759"/>
<evidence type="ECO:0000256" key="1">
    <source>
        <dbReference type="ARBA" id="ARBA00022801"/>
    </source>
</evidence>
<reference evidence="9" key="1">
    <citation type="submission" date="2021-06" db="EMBL/GenBank/DDBJ databases">
        <authorList>
            <person name="Hodson N. C."/>
            <person name="Mongue J. A."/>
            <person name="Jaron S. K."/>
        </authorList>
    </citation>
    <scope>NUCLEOTIDE SEQUENCE</scope>
</reference>
<evidence type="ECO:0000256" key="4">
    <source>
        <dbReference type="PIRNR" id="PIRNR001093"/>
    </source>
</evidence>
<feature type="chain" id="PRO_5035327382" description="Beta-hexosaminidase" evidence="6">
    <location>
        <begin position="20"/>
        <end position="537"/>
    </location>
</feature>
<proteinExistence type="inferred from homology"/>
<protein>
    <recommendedName>
        <fullName evidence="4">Beta-hexosaminidase</fullName>
        <ecNumber evidence="4">3.2.1.52</ecNumber>
    </recommendedName>
</protein>
<dbReference type="Pfam" id="PF00728">
    <property type="entry name" value="Glyco_hydro_20"/>
    <property type="match status" value="1"/>
</dbReference>
<evidence type="ECO:0000259" key="7">
    <source>
        <dbReference type="Pfam" id="PF00728"/>
    </source>
</evidence>
<dbReference type="GO" id="GO:0016020">
    <property type="term" value="C:membrane"/>
    <property type="evidence" value="ECO:0007669"/>
    <property type="project" value="TreeGrafter"/>
</dbReference>
<feature type="domain" description="Glycoside hydrolase family 20 catalytic" evidence="7">
    <location>
        <begin position="186"/>
        <end position="508"/>
    </location>
</feature>
<feature type="domain" description="Beta-hexosaminidase eukaryotic type N-terminal" evidence="8">
    <location>
        <begin position="40"/>
        <end position="161"/>
    </location>
</feature>
<organism evidence="9 10">
    <name type="scientific">Allacma fusca</name>
    <dbReference type="NCBI Taxonomy" id="39272"/>
    <lineage>
        <taxon>Eukaryota</taxon>
        <taxon>Metazoa</taxon>
        <taxon>Ecdysozoa</taxon>
        <taxon>Arthropoda</taxon>
        <taxon>Hexapoda</taxon>
        <taxon>Collembola</taxon>
        <taxon>Symphypleona</taxon>
        <taxon>Sminthuridae</taxon>
        <taxon>Allacma</taxon>
    </lineage>
</organism>
<evidence type="ECO:0000256" key="6">
    <source>
        <dbReference type="SAM" id="SignalP"/>
    </source>
</evidence>
<dbReference type="Proteomes" id="UP000708208">
    <property type="component" value="Unassembled WGS sequence"/>
</dbReference>
<evidence type="ECO:0000256" key="5">
    <source>
        <dbReference type="PIRSR" id="PIRSR625705-1"/>
    </source>
</evidence>
<comment type="catalytic activity">
    <reaction evidence="4">
        <text>Hydrolysis of terminal non-reducing N-acetyl-D-hexosamine residues in N-acetyl-beta-D-hexosaminides.</text>
        <dbReference type="EC" id="3.2.1.52"/>
    </reaction>
</comment>
<gene>
    <name evidence="9" type="ORF">AFUS01_LOCUS22082</name>
</gene>
<dbReference type="GO" id="GO:0030203">
    <property type="term" value="P:glycosaminoglycan metabolic process"/>
    <property type="evidence" value="ECO:0007669"/>
    <property type="project" value="TreeGrafter"/>
</dbReference>
<sequence length="537" mass="61986">MILWVLIVNYFFCAQFVNGHLEPIGYGTPLPGKRAPSGSVWPKPLYRFSTNPMKAFSVDTQAFEIILLENNPTSSCTLLDFATNHYTNLIRNLNPKTGGDLSCLQIKIFGDCVQDEYPRFENTTEENYQLIVTEGYPSPVAILNAYTPWGALRGIETFYQMIWSDESENETFYVNQTDSLVDEPRFIYRGIMIDSARHYLPEQTILKILTAMMYNKFNVLHWHIVDDQSFAFVSQSFPELSKMGAYTRKEIYTPEVIRRIQEAARVRGIRIIFEFDTPGHVAGFGKSHPEFLTPCYDEYQSIGGINPRRASAINFDPSNEDVFEFMEAFLQEVLSVSKDQYLHLGFDEVFLPCWQTSPRIKAFMVERNYTSTRQVLGYYINRITEIVSSLGITPIAWQDPLTDGVELDKNTVIHFWMDKPGYPRYEEALKSGYKVLQSTCWYTNLIKYGPTWKDYYECDPVANAELVSYESQILGGEATIWGEFVDQTNIISRLFPASSAVAEVLWTSRNLKDKTDDAMWRLDQFRCNMLRRDLDLN</sequence>
<comment type="caution">
    <text evidence="9">The sequence shown here is derived from an EMBL/GenBank/DDBJ whole genome shotgun (WGS) entry which is preliminary data.</text>
</comment>
<dbReference type="GO" id="GO:0004563">
    <property type="term" value="F:beta-N-acetylhexosaminidase activity"/>
    <property type="evidence" value="ECO:0007669"/>
    <property type="project" value="InterPro"/>
</dbReference>
<keyword evidence="3 4" id="KW-0326">Glycosidase</keyword>
<evidence type="ECO:0000313" key="10">
    <source>
        <dbReference type="Proteomes" id="UP000708208"/>
    </source>
</evidence>